<keyword evidence="2" id="KW-1185">Reference proteome</keyword>
<gene>
    <name evidence="1" type="ORF">L6164_026853</name>
</gene>
<dbReference type="EMBL" id="CM039436">
    <property type="protein sequence ID" value="KAI4313910.1"/>
    <property type="molecule type" value="Genomic_DNA"/>
</dbReference>
<proteinExistence type="predicted"/>
<evidence type="ECO:0000313" key="1">
    <source>
        <dbReference type="EMBL" id="KAI4313910.1"/>
    </source>
</evidence>
<accession>A0ACB9LSW7</accession>
<sequence>MPSQLGLKLHVAKILLIWRYFRFWSLINGIEAPENMPKCINNCYNLENFWKNWHASFKKWLVRYMYIPLGGSQKKLLNIWVHLAYDLEWWQILLVLLLDQEGINWLLSSFLHKEEDCCSRWDVFNSLRWNQAYVLYRRSKAKIALNWDNDLIILSPQSPAIDRMAMAGLEPGIRQGIFTIQSPLIPDLEAEQASEQIEILLVP</sequence>
<evidence type="ECO:0000313" key="2">
    <source>
        <dbReference type="Proteomes" id="UP000828941"/>
    </source>
</evidence>
<comment type="caution">
    <text evidence="1">The sequence shown here is derived from an EMBL/GenBank/DDBJ whole genome shotgun (WGS) entry which is preliminary data.</text>
</comment>
<organism evidence="1 2">
    <name type="scientific">Bauhinia variegata</name>
    <name type="common">Purple orchid tree</name>
    <name type="synonym">Phanera variegata</name>
    <dbReference type="NCBI Taxonomy" id="167791"/>
    <lineage>
        <taxon>Eukaryota</taxon>
        <taxon>Viridiplantae</taxon>
        <taxon>Streptophyta</taxon>
        <taxon>Embryophyta</taxon>
        <taxon>Tracheophyta</taxon>
        <taxon>Spermatophyta</taxon>
        <taxon>Magnoliopsida</taxon>
        <taxon>eudicotyledons</taxon>
        <taxon>Gunneridae</taxon>
        <taxon>Pentapetalae</taxon>
        <taxon>rosids</taxon>
        <taxon>fabids</taxon>
        <taxon>Fabales</taxon>
        <taxon>Fabaceae</taxon>
        <taxon>Cercidoideae</taxon>
        <taxon>Cercideae</taxon>
        <taxon>Bauhiniinae</taxon>
        <taxon>Bauhinia</taxon>
    </lineage>
</organism>
<reference evidence="1 2" key="1">
    <citation type="journal article" date="2022" name="DNA Res.">
        <title>Chromosomal-level genome assembly of the orchid tree Bauhinia variegata (Leguminosae; Cercidoideae) supports the allotetraploid origin hypothesis of Bauhinia.</title>
        <authorList>
            <person name="Zhong Y."/>
            <person name="Chen Y."/>
            <person name="Zheng D."/>
            <person name="Pang J."/>
            <person name="Liu Y."/>
            <person name="Luo S."/>
            <person name="Meng S."/>
            <person name="Qian L."/>
            <person name="Wei D."/>
            <person name="Dai S."/>
            <person name="Zhou R."/>
        </authorList>
    </citation>
    <scope>NUCLEOTIDE SEQUENCE [LARGE SCALE GENOMIC DNA]</scope>
    <source>
        <strain evidence="1">BV-YZ2020</strain>
    </source>
</reference>
<protein>
    <submittedName>
        <fullName evidence="1">Uncharacterized protein</fullName>
    </submittedName>
</protein>
<name>A0ACB9LSW7_BAUVA</name>
<dbReference type="Proteomes" id="UP000828941">
    <property type="component" value="Chromosome 11"/>
</dbReference>